<dbReference type="GO" id="GO:0016787">
    <property type="term" value="F:hydrolase activity"/>
    <property type="evidence" value="ECO:0007669"/>
    <property type="project" value="UniProtKB-KW"/>
</dbReference>
<dbReference type="RefSeq" id="WP_104386088.1">
    <property type="nucleotide sequence ID" value="NZ_PGEM01000006.1"/>
</dbReference>
<name>A0A2S6CZE5_9CYAN</name>
<gene>
    <name evidence="2" type="ORF">CUN59_01005</name>
</gene>
<evidence type="ECO:0000313" key="3">
    <source>
        <dbReference type="Proteomes" id="UP000239589"/>
    </source>
</evidence>
<feature type="domain" description="AB hydrolase-1" evidence="1">
    <location>
        <begin position="41"/>
        <end position="247"/>
    </location>
</feature>
<proteinExistence type="predicted"/>
<sequence length="308" mass="35046">MSSSTISNTAVSPTQYYTWQNYQCAYEIHQPINSAPTGTPLVLIHPIGVGLSRQFWRRFCQEWYNKDIQNPIYNPDLLGCGESDMPVLAHTPINWAKQLQHFLQTVVKKPAIIIVQGALSTVAIELVKLEKELIAGIVFSDPTSRPVITKNAPKWQQNLLWSIFKSPIGNVFFRYARTRKFLYSFSSEKLFALSENVDDEWLNTLMADAQNMNGRYAVFAFLARFWQRDYSNDIAAITHPTLLVVGETALGISKDSKKELPDERLAFYLNCLPQSQAVKMIGKNVMPYEYTQEFVEAISPFIASIPHL</sequence>
<dbReference type="AlphaFoldDB" id="A0A2S6CZE5"/>
<accession>A0A2S6CZE5</accession>
<dbReference type="InterPro" id="IPR000073">
    <property type="entry name" value="AB_hydrolase_1"/>
</dbReference>
<dbReference type="InterPro" id="IPR029058">
    <property type="entry name" value="AB_hydrolase_fold"/>
</dbReference>
<protein>
    <submittedName>
        <fullName evidence="2">Alpha/beta hydrolase</fullName>
    </submittedName>
</protein>
<dbReference type="PANTHER" id="PTHR46438">
    <property type="entry name" value="ALPHA/BETA-HYDROLASES SUPERFAMILY PROTEIN"/>
    <property type="match status" value="1"/>
</dbReference>
<reference evidence="2 3" key="1">
    <citation type="submission" date="2018-02" db="EMBL/GenBank/DDBJ databases">
        <title>Discovery of a pederin family compound in a non-symbiotic bloom-forming cyanobacterium.</title>
        <authorList>
            <person name="Kust A."/>
            <person name="Mares J."/>
            <person name="Jokela J."/>
            <person name="Urajova P."/>
            <person name="Hajek J."/>
            <person name="Saurav K."/>
            <person name="Voracova K."/>
            <person name="Fewer D.P."/>
            <person name="Haapaniemi E."/>
            <person name="Permi P."/>
            <person name="Rehakova K."/>
            <person name="Sivonen K."/>
            <person name="Hrouzek P."/>
        </authorList>
    </citation>
    <scope>NUCLEOTIDE SEQUENCE [LARGE SCALE GENOMIC DNA]</scope>
    <source>
        <strain evidence="2 3">CHARLIE-1</strain>
    </source>
</reference>
<dbReference type="Pfam" id="PF12697">
    <property type="entry name" value="Abhydrolase_6"/>
    <property type="match status" value="1"/>
</dbReference>
<comment type="caution">
    <text evidence="2">The sequence shown here is derived from an EMBL/GenBank/DDBJ whole genome shotgun (WGS) entry which is preliminary data.</text>
</comment>
<keyword evidence="2" id="KW-0378">Hydrolase</keyword>
<organism evidence="2 3">
    <name type="scientific">Cuspidothrix issatschenkoi CHARLIE-1</name>
    <dbReference type="NCBI Taxonomy" id="2052836"/>
    <lineage>
        <taxon>Bacteria</taxon>
        <taxon>Bacillati</taxon>
        <taxon>Cyanobacteriota</taxon>
        <taxon>Cyanophyceae</taxon>
        <taxon>Nostocales</taxon>
        <taxon>Aphanizomenonaceae</taxon>
        <taxon>Cuspidothrix</taxon>
    </lineage>
</organism>
<dbReference type="Proteomes" id="UP000239589">
    <property type="component" value="Unassembled WGS sequence"/>
</dbReference>
<dbReference type="Gene3D" id="3.40.50.1820">
    <property type="entry name" value="alpha/beta hydrolase"/>
    <property type="match status" value="1"/>
</dbReference>
<dbReference type="EMBL" id="PGEM01000006">
    <property type="protein sequence ID" value="PPJ65092.1"/>
    <property type="molecule type" value="Genomic_DNA"/>
</dbReference>
<keyword evidence="3" id="KW-1185">Reference proteome</keyword>
<evidence type="ECO:0000259" key="1">
    <source>
        <dbReference type="Pfam" id="PF12697"/>
    </source>
</evidence>
<dbReference type="OrthoDB" id="505769at2"/>
<evidence type="ECO:0000313" key="2">
    <source>
        <dbReference type="EMBL" id="PPJ65092.1"/>
    </source>
</evidence>
<dbReference type="SUPFAM" id="SSF53474">
    <property type="entry name" value="alpha/beta-Hydrolases"/>
    <property type="match status" value="1"/>
</dbReference>
<dbReference type="PANTHER" id="PTHR46438:SF2">
    <property type="entry name" value="ALPHA_BETA-HYDROLASES SUPERFAMILY PROTEIN"/>
    <property type="match status" value="1"/>
</dbReference>